<evidence type="ECO:0000313" key="2">
    <source>
        <dbReference type="Proteomes" id="UP000095767"/>
    </source>
</evidence>
<comment type="caution">
    <text evidence="1">The sequence shown here is derived from an EMBL/GenBank/DDBJ whole genome shotgun (WGS) entry which is preliminary data.</text>
</comment>
<accession>A0A1E5V472</accession>
<evidence type="ECO:0000313" key="1">
    <source>
        <dbReference type="EMBL" id="OEL19959.1"/>
    </source>
</evidence>
<gene>
    <name evidence="1" type="ORF">BAE44_0019023</name>
</gene>
<keyword evidence="2" id="KW-1185">Reference proteome</keyword>
<name>A0A1E5V472_9POAL</name>
<dbReference type="AlphaFoldDB" id="A0A1E5V472"/>
<reference evidence="1 2" key="1">
    <citation type="submission" date="2016-09" db="EMBL/GenBank/DDBJ databases">
        <title>The draft genome of Dichanthelium oligosanthes: A C3 panicoid grass species.</title>
        <authorList>
            <person name="Studer A.J."/>
            <person name="Schnable J.C."/>
            <person name="Brutnell T.P."/>
        </authorList>
    </citation>
    <scope>NUCLEOTIDE SEQUENCE [LARGE SCALE GENOMIC DNA]</scope>
    <source>
        <strain evidence="2">cv. Kellogg 1175</strain>
        <tissue evidence="1">Leaf</tissue>
    </source>
</reference>
<dbReference type="Proteomes" id="UP000095767">
    <property type="component" value="Unassembled WGS sequence"/>
</dbReference>
<sequence>MGQGRSVTPSIRTGFDILRAQMAAFQLGLCTTLNMLRAVGD</sequence>
<organism evidence="1 2">
    <name type="scientific">Dichanthelium oligosanthes</name>
    <dbReference type="NCBI Taxonomy" id="888268"/>
    <lineage>
        <taxon>Eukaryota</taxon>
        <taxon>Viridiplantae</taxon>
        <taxon>Streptophyta</taxon>
        <taxon>Embryophyta</taxon>
        <taxon>Tracheophyta</taxon>
        <taxon>Spermatophyta</taxon>
        <taxon>Magnoliopsida</taxon>
        <taxon>Liliopsida</taxon>
        <taxon>Poales</taxon>
        <taxon>Poaceae</taxon>
        <taxon>PACMAD clade</taxon>
        <taxon>Panicoideae</taxon>
        <taxon>Panicodae</taxon>
        <taxon>Paniceae</taxon>
        <taxon>Dichantheliinae</taxon>
        <taxon>Dichanthelium</taxon>
    </lineage>
</organism>
<protein>
    <submittedName>
        <fullName evidence="1">Uncharacterized protein</fullName>
    </submittedName>
</protein>
<dbReference type="EMBL" id="LWDX02052035">
    <property type="protein sequence ID" value="OEL19959.1"/>
    <property type="molecule type" value="Genomic_DNA"/>
</dbReference>
<proteinExistence type="predicted"/>